<sequence length="124" mass="13446">MRSILLSLLSTPLLLSCVIQPPVPAQPVPNAPVTDISQNTLPDTIQAQVRTDLANHLGIPTDQITLQSHSRQTWSDGCLGLGGPAESCLAALTEGWQVEVVDTETNETYVYRTNLSGDQIRREP</sequence>
<evidence type="ECO:0000313" key="3">
    <source>
        <dbReference type="Proteomes" id="UP000615026"/>
    </source>
</evidence>
<name>A0A929F8E7_LEPEC</name>
<dbReference type="PROSITE" id="PS51257">
    <property type="entry name" value="PROKAR_LIPOPROTEIN"/>
    <property type="match status" value="1"/>
</dbReference>
<reference evidence="2" key="1">
    <citation type="submission" date="2020-10" db="EMBL/GenBank/DDBJ databases">
        <authorList>
            <person name="Castelo-Branco R."/>
            <person name="Eusebio N."/>
            <person name="Adriana R."/>
            <person name="Vieira A."/>
            <person name="Brugerolle De Fraissinette N."/>
            <person name="Rezende De Castro R."/>
            <person name="Schneider M.P."/>
            <person name="Vasconcelos V."/>
            <person name="Leao P.N."/>
        </authorList>
    </citation>
    <scope>NUCLEOTIDE SEQUENCE</scope>
    <source>
        <strain evidence="2">LEGE 11479</strain>
    </source>
</reference>
<feature type="signal peptide" evidence="1">
    <location>
        <begin position="1"/>
        <end position="25"/>
    </location>
</feature>
<dbReference type="AlphaFoldDB" id="A0A929F8E7"/>
<protein>
    <recommendedName>
        <fullName evidence="4">Lipoprotein</fullName>
    </recommendedName>
</protein>
<comment type="caution">
    <text evidence="2">The sequence shown here is derived from an EMBL/GenBank/DDBJ whole genome shotgun (WGS) entry which is preliminary data.</text>
</comment>
<accession>A0A929F8E7</accession>
<proteinExistence type="predicted"/>
<dbReference type="RefSeq" id="WP_193995173.1">
    <property type="nucleotide sequence ID" value="NZ_JADEXP010000254.1"/>
</dbReference>
<keyword evidence="3" id="KW-1185">Reference proteome</keyword>
<keyword evidence="1" id="KW-0732">Signal</keyword>
<dbReference type="Proteomes" id="UP000615026">
    <property type="component" value="Unassembled WGS sequence"/>
</dbReference>
<evidence type="ECO:0000313" key="2">
    <source>
        <dbReference type="EMBL" id="MBE9069260.1"/>
    </source>
</evidence>
<evidence type="ECO:0000256" key="1">
    <source>
        <dbReference type="SAM" id="SignalP"/>
    </source>
</evidence>
<dbReference type="EMBL" id="JADEXP010000254">
    <property type="protein sequence ID" value="MBE9069260.1"/>
    <property type="molecule type" value="Genomic_DNA"/>
</dbReference>
<feature type="chain" id="PRO_5037250551" description="Lipoprotein" evidence="1">
    <location>
        <begin position="26"/>
        <end position="124"/>
    </location>
</feature>
<evidence type="ECO:0008006" key="4">
    <source>
        <dbReference type="Google" id="ProtNLM"/>
    </source>
</evidence>
<gene>
    <name evidence="2" type="ORF">IQ260_21695</name>
</gene>
<organism evidence="2 3">
    <name type="scientific">Leptolyngbya cf. ectocarpi LEGE 11479</name>
    <dbReference type="NCBI Taxonomy" id="1828722"/>
    <lineage>
        <taxon>Bacteria</taxon>
        <taxon>Bacillati</taxon>
        <taxon>Cyanobacteriota</taxon>
        <taxon>Cyanophyceae</taxon>
        <taxon>Leptolyngbyales</taxon>
        <taxon>Leptolyngbyaceae</taxon>
        <taxon>Leptolyngbya group</taxon>
        <taxon>Leptolyngbya</taxon>
    </lineage>
</organism>